<dbReference type="InterPro" id="IPR019874">
    <property type="entry name" value="RF_methyltr_PrmC"/>
</dbReference>
<dbReference type="RefSeq" id="XP_013404887.1">
    <property type="nucleotide sequence ID" value="XM_013549433.1"/>
</dbReference>
<dbReference type="InterPro" id="IPR029063">
    <property type="entry name" value="SAM-dependent_MTases_sf"/>
</dbReference>
<dbReference type="AlphaFoldDB" id="A0A1S3J3A0"/>
<dbReference type="FunCoup" id="A0A1S3J3A0">
    <property type="interactions" value="271"/>
</dbReference>
<dbReference type="STRING" id="7574.A0A1S3J3A0"/>
<organism evidence="8 9">
    <name type="scientific">Lingula anatina</name>
    <name type="common">Brachiopod</name>
    <name type="synonym">Lingula unguis</name>
    <dbReference type="NCBI Taxonomy" id="7574"/>
    <lineage>
        <taxon>Eukaryota</taxon>
        <taxon>Metazoa</taxon>
        <taxon>Spiralia</taxon>
        <taxon>Lophotrochozoa</taxon>
        <taxon>Brachiopoda</taxon>
        <taxon>Linguliformea</taxon>
        <taxon>Lingulata</taxon>
        <taxon>Lingulida</taxon>
        <taxon>Linguloidea</taxon>
        <taxon>Lingulidae</taxon>
        <taxon>Lingula</taxon>
    </lineage>
</organism>
<dbReference type="Proteomes" id="UP000085678">
    <property type="component" value="Unplaced"/>
</dbReference>
<keyword evidence="2 9" id="KW-0489">Methyltransferase</keyword>
<dbReference type="Pfam" id="PF17827">
    <property type="entry name" value="PrmC_N"/>
    <property type="match status" value="1"/>
</dbReference>
<dbReference type="GO" id="GO:0102559">
    <property type="term" value="F:peptide chain release factor N(5)-glutamine methyltransferase activity"/>
    <property type="evidence" value="ECO:0007669"/>
    <property type="project" value="UniProtKB-EC"/>
</dbReference>
<dbReference type="InterPro" id="IPR007848">
    <property type="entry name" value="Small_mtfrase_dom"/>
</dbReference>
<comment type="catalytic activity">
    <reaction evidence="5">
        <text>L-glutaminyl-[peptide chain release factor] + S-adenosyl-L-methionine = N(5)-methyl-L-glutaminyl-[peptide chain release factor] + S-adenosyl-L-homocysteine + H(+)</text>
        <dbReference type="Rhea" id="RHEA:42896"/>
        <dbReference type="Rhea" id="RHEA-COMP:10271"/>
        <dbReference type="Rhea" id="RHEA-COMP:10272"/>
        <dbReference type="ChEBI" id="CHEBI:15378"/>
        <dbReference type="ChEBI" id="CHEBI:30011"/>
        <dbReference type="ChEBI" id="CHEBI:57856"/>
        <dbReference type="ChEBI" id="CHEBI:59789"/>
        <dbReference type="ChEBI" id="CHEBI:61891"/>
        <dbReference type="EC" id="2.1.1.297"/>
    </reaction>
</comment>
<evidence type="ECO:0000256" key="1">
    <source>
        <dbReference type="ARBA" id="ARBA00012771"/>
    </source>
</evidence>
<dbReference type="InterPro" id="IPR002052">
    <property type="entry name" value="DNA_methylase_N6_adenine_CS"/>
</dbReference>
<evidence type="ECO:0000313" key="8">
    <source>
        <dbReference type="Proteomes" id="UP000085678"/>
    </source>
</evidence>
<feature type="domain" description="Release factor glutamine methyltransferase N-terminal" evidence="7">
    <location>
        <begin position="95"/>
        <end position="160"/>
    </location>
</feature>
<name>A0A1S3J3A0_LINAN</name>
<dbReference type="GeneID" id="106169814"/>
<accession>A0A1S3J3A0</accession>
<evidence type="ECO:0000256" key="2">
    <source>
        <dbReference type="ARBA" id="ARBA00022603"/>
    </source>
</evidence>
<dbReference type="NCBIfam" id="TIGR03534">
    <property type="entry name" value="RF_mod_PrmC"/>
    <property type="match status" value="1"/>
</dbReference>
<sequence>MKVSPRNNKSEMNLTTRCLHLHSACGLYAAGTIWPASYVSPYKKQCPMFYPFKKKELTHSLTIKRNNCTLDAPNKASGNIQYTPGMKVNTLFSFWNSKFTDCGISEPEASTNYIIAHALGKKTLWNLDKESTLVKEEQFKNIDRMCRRRLEKAPVQYVIGEWDFCELVLKMEPPVLIPRPETEHLVNFVCKDLASSGNRSPSILEIGCGSGAISLAILHKIKEAKAVAIDQSIAACELTKLNARINHLEDRLQVHHLELTDELFESQHKLFCEKYDVLVSNPPYVPRKDMKNLQEEVARYEDPKALDGGEDGMDVIRIVLNSASSVLKEKGSVWLEVDTSHPDIIQKLVTEKRTDLKLMYVETLLDFNKKPRFCHLIYDPS</sequence>
<dbReference type="SUPFAM" id="SSF53335">
    <property type="entry name" value="S-adenosyl-L-methionine-dependent methyltransferases"/>
    <property type="match status" value="1"/>
</dbReference>
<protein>
    <recommendedName>
        <fullName evidence="1">peptide chain release factor N(5)-glutamine methyltransferase</fullName>
        <ecNumber evidence="1">2.1.1.297</ecNumber>
    </recommendedName>
</protein>
<dbReference type="InterPro" id="IPR004556">
    <property type="entry name" value="HemK-like"/>
</dbReference>
<evidence type="ECO:0000256" key="4">
    <source>
        <dbReference type="ARBA" id="ARBA00022691"/>
    </source>
</evidence>
<dbReference type="PANTHER" id="PTHR18895">
    <property type="entry name" value="HEMK METHYLTRANSFERASE"/>
    <property type="match status" value="1"/>
</dbReference>
<evidence type="ECO:0000256" key="3">
    <source>
        <dbReference type="ARBA" id="ARBA00022679"/>
    </source>
</evidence>
<dbReference type="KEGG" id="lak:106169814"/>
<dbReference type="CDD" id="cd02440">
    <property type="entry name" value="AdoMet_MTases"/>
    <property type="match status" value="1"/>
</dbReference>
<dbReference type="Gene3D" id="1.10.8.10">
    <property type="entry name" value="DNA helicase RuvA subunit, C-terminal domain"/>
    <property type="match status" value="1"/>
</dbReference>
<dbReference type="GO" id="GO:0032259">
    <property type="term" value="P:methylation"/>
    <property type="evidence" value="ECO:0007669"/>
    <property type="project" value="UniProtKB-KW"/>
</dbReference>
<dbReference type="GO" id="GO:0003676">
    <property type="term" value="F:nucleic acid binding"/>
    <property type="evidence" value="ECO:0007669"/>
    <property type="project" value="InterPro"/>
</dbReference>
<dbReference type="Pfam" id="PF05175">
    <property type="entry name" value="MTS"/>
    <property type="match status" value="1"/>
</dbReference>
<dbReference type="OrthoDB" id="269872at2759"/>
<evidence type="ECO:0000259" key="7">
    <source>
        <dbReference type="Pfam" id="PF17827"/>
    </source>
</evidence>
<reference evidence="9" key="1">
    <citation type="submission" date="2025-08" db="UniProtKB">
        <authorList>
            <consortium name="RefSeq"/>
        </authorList>
    </citation>
    <scope>IDENTIFICATION</scope>
    <source>
        <tissue evidence="9">Gonads</tissue>
    </source>
</reference>
<feature type="domain" description="Methyltransferase small" evidence="6">
    <location>
        <begin position="199"/>
        <end position="289"/>
    </location>
</feature>
<keyword evidence="3" id="KW-0808">Transferase</keyword>
<evidence type="ECO:0000259" key="6">
    <source>
        <dbReference type="Pfam" id="PF05175"/>
    </source>
</evidence>
<dbReference type="InterPro" id="IPR040758">
    <property type="entry name" value="PrmC_N"/>
</dbReference>
<dbReference type="NCBIfam" id="TIGR00536">
    <property type="entry name" value="hemK_fam"/>
    <property type="match status" value="1"/>
</dbReference>
<evidence type="ECO:0000313" key="9">
    <source>
        <dbReference type="RefSeq" id="XP_013404887.1"/>
    </source>
</evidence>
<dbReference type="EC" id="2.1.1.297" evidence="1"/>
<proteinExistence type="predicted"/>
<dbReference type="Gene3D" id="3.40.50.150">
    <property type="entry name" value="Vaccinia Virus protein VP39"/>
    <property type="match status" value="1"/>
</dbReference>
<evidence type="ECO:0000256" key="5">
    <source>
        <dbReference type="ARBA" id="ARBA00048391"/>
    </source>
</evidence>
<keyword evidence="8" id="KW-1185">Reference proteome</keyword>
<dbReference type="InterPro" id="IPR050320">
    <property type="entry name" value="N5-glutamine_MTase"/>
</dbReference>
<gene>
    <name evidence="9" type="primary">LOC106169814</name>
</gene>
<dbReference type="InParanoid" id="A0A1S3J3A0"/>
<dbReference type="GO" id="GO:0005739">
    <property type="term" value="C:mitochondrion"/>
    <property type="evidence" value="ECO:0007669"/>
    <property type="project" value="TreeGrafter"/>
</dbReference>
<dbReference type="PANTHER" id="PTHR18895:SF74">
    <property type="entry name" value="MTRF1L RELEASE FACTOR GLUTAMINE METHYLTRANSFERASE"/>
    <property type="match status" value="1"/>
</dbReference>
<keyword evidence="4" id="KW-0949">S-adenosyl-L-methionine</keyword>
<dbReference type="PROSITE" id="PS00092">
    <property type="entry name" value="N6_MTASE"/>
    <property type="match status" value="1"/>
</dbReference>